<feature type="region of interest" description="Disordered" evidence="1">
    <location>
        <begin position="143"/>
        <end position="174"/>
    </location>
</feature>
<dbReference type="EMBL" id="JASCZI010181603">
    <property type="protein sequence ID" value="MED6184831.1"/>
    <property type="molecule type" value="Genomic_DNA"/>
</dbReference>
<evidence type="ECO:0000313" key="2">
    <source>
        <dbReference type="EMBL" id="MED6184831.1"/>
    </source>
</evidence>
<feature type="compositionally biased region" description="Basic and acidic residues" evidence="1">
    <location>
        <begin position="143"/>
        <end position="166"/>
    </location>
</feature>
<gene>
    <name evidence="2" type="ORF">PIB30_051238</name>
</gene>
<accession>A0ABU6WFY1</accession>
<reference evidence="2 3" key="1">
    <citation type="journal article" date="2023" name="Plants (Basel)">
        <title>Bridging the Gap: Combining Genomics and Transcriptomics Approaches to Understand Stylosanthes scabra, an Orphan Legume from the Brazilian Caatinga.</title>
        <authorList>
            <person name="Ferreira-Neto J.R.C."/>
            <person name="da Silva M.D."/>
            <person name="Binneck E."/>
            <person name="de Melo N.F."/>
            <person name="da Silva R.H."/>
            <person name="de Melo A.L.T.M."/>
            <person name="Pandolfi V."/>
            <person name="Bustamante F.O."/>
            <person name="Brasileiro-Vidal A.C."/>
            <person name="Benko-Iseppon A.M."/>
        </authorList>
    </citation>
    <scope>NUCLEOTIDE SEQUENCE [LARGE SCALE GENOMIC DNA]</scope>
    <source>
        <tissue evidence="2">Leaves</tissue>
    </source>
</reference>
<sequence>MGLRLHVWSEDTFKRIPKGLDAKFVMHDELIEEQMLFSVARILIDFFQSEPIQEWVSIRCDGTVFHVYIKEFSGEVLSRQEKNQEVEGVGHDDVDDKRAVEIEVAIDDSMNRELEPVKHGMRMEGEADMELMKEKGILDERERVRKERGDGKAQYKMGGHSDKRISESNGSSYPFPFEFRPCSNGIHAHKELKAD</sequence>
<protein>
    <recommendedName>
        <fullName evidence="4">DUF4283 domain-containing protein</fullName>
    </recommendedName>
</protein>
<proteinExistence type="predicted"/>
<evidence type="ECO:0000256" key="1">
    <source>
        <dbReference type="SAM" id="MobiDB-lite"/>
    </source>
</evidence>
<dbReference type="Proteomes" id="UP001341840">
    <property type="component" value="Unassembled WGS sequence"/>
</dbReference>
<keyword evidence="3" id="KW-1185">Reference proteome</keyword>
<comment type="caution">
    <text evidence="2">The sequence shown here is derived from an EMBL/GenBank/DDBJ whole genome shotgun (WGS) entry which is preliminary data.</text>
</comment>
<evidence type="ECO:0008006" key="4">
    <source>
        <dbReference type="Google" id="ProtNLM"/>
    </source>
</evidence>
<evidence type="ECO:0000313" key="3">
    <source>
        <dbReference type="Proteomes" id="UP001341840"/>
    </source>
</evidence>
<name>A0ABU6WFY1_9FABA</name>
<organism evidence="2 3">
    <name type="scientific">Stylosanthes scabra</name>
    <dbReference type="NCBI Taxonomy" id="79078"/>
    <lineage>
        <taxon>Eukaryota</taxon>
        <taxon>Viridiplantae</taxon>
        <taxon>Streptophyta</taxon>
        <taxon>Embryophyta</taxon>
        <taxon>Tracheophyta</taxon>
        <taxon>Spermatophyta</taxon>
        <taxon>Magnoliopsida</taxon>
        <taxon>eudicotyledons</taxon>
        <taxon>Gunneridae</taxon>
        <taxon>Pentapetalae</taxon>
        <taxon>rosids</taxon>
        <taxon>fabids</taxon>
        <taxon>Fabales</taxon>
        <taxon>Fabaceae</taxon>
        <taxon>Papilionoideae</taxon>
        <taxon>50 kb inversion clade</taxon>
        <taxon>dalbergioids sensu lato</taxon>
        <taxon>Dalbergieae</taxon>
        <taxon>Pterocarpus clade</taxon>
        <taxon>Stylosanthes</taxon>
    </lineage>
</organism>